<feature type="region of interest" description="Disordered" evidence="1">
    <location>
        <begin position="27"/>
        <end position="47"/>
    </location>
</feature>
<feature type="compositionally biased region" description="Acidic residues" evidence="1">
    <location>
        <begin position="109"/>
        <end position="120"/>
    </location>
</feature>
<dbReference type="PANTHER" id="PTHR28079:SF1">
    <property type="entry name" value="RNA POLYMERASE I-SPECIFIC TRANSCRIPTION INITIATION FACTOR RRN5"/>
    <property type="match status" value="1"/>
</dbReference>
<keyword evidence="3" id="KW-1185">Reference proteome</keyword>
<feature type="region of interest" description="Disordered" evidence="1">
    <location>
        <begin position="91"/>
        <end position="126"/>
    </location>
</feature>
<evidence type="ECO:0000256" key="1">
    <source>
        <dbReference type="SAM" id="MobiDB-lite"/>
    </source>
</evidence>
<keyword evidence="2" id="KW-0648">Protein biosynthesis</keyword>
<keyword evidence="2" id="KW-0396">Initiation factor</keyword>
<sequence length="538" mass="63298">MTEFTDDHLDPALHVADAIQQLEPLIQTESDNMKTNTKKKKKKKEEYKSEMREAYKKWYYDEAYEFFNPYSSNQDLRKSCIHRDGKCKYLQKDDRKRSESPGTIYDGASDSDFEADESSDEERRSGGYLQRQGLGTVWTGKEKQIFFHHLARHSIHTLDHWAEEIPGKSKFEILTYYKVLQDNLVELKRLPTKKKGGVLDYEEFPIAYEVGDSWIELEEELSRDLHEEDDTSVIPTQDETEDESSVINWTNWYKRWDTFYGKHRLLEYYPCSRNPNVFSPEAMQVMEILVKRYTAKLLSETIIPVLDKKSVPRSLSQSSKILRESRTKKLRSVCKIYESPEEEHDKDIIEIKTSNEEFPHIVTENDVVNALVRMRLYSHSRGNGNDKLYLTYPESIVESIQKFDIELEKGKIFRNRKVLRQLRVLLYLQNSKVYSKQLTYPKSTGKENIDWVSGNSEATYDTTSTRKRLKHDRDLADTPEYKKQKILDITIDNNDILRSAKYTHTLLTWLQLTKNSVKKGKSDTDNSAKLKERIHVTW</sequence>
<evidence type="ECO:0000313" key="3">
    <source>
        <dbReference type="Proteomes" id="UP000422736"/>
    </source>
</evidence>
<dbReference type="Proteomes" id="UP000422736">
    <property type="component" value="Chromosome 5"/>
</dbReference>
<dbReference type="InterPro" id="IPR039601">
    <property type="entry name" value="Rrn5"/>
</dbReference>
<protein>
    <submittedName>
        <fullName evidence="2">RNA polymerase I-specific transcription initiation factor RRN5</fullName>
    </submittedName>
</protein>
<proteinExistence type="predicted"/>
<organism evidence="2 3">
    <name type="scientific">Kluyveromyces marxianus</name>
    <name type="common">Yeast</name>
    <name type="synonym">Candida kefyr</name>
    <dbReference type="NCBI Taxonomy" id="4911"/>
    <lineage>
        <taxon>Eukaryota</taxon>
        <taxon>Fungi</taxon>
        <taxon>Dikarya</taxon>
        <taxon>Ascomycota</taxon>
        <taxon>Saccharomycotina</taxon>
        <taxon>Saccharomycetes</taxon>
        <taxon>Saccharomycetales</taxon>
        <taxon>Saccharomycetaceae</taxon>
        <taxon>Kluyveromyces</taxon>
    </lineage>
</organism>
<reference evidence="2 3" key="2">
    <citation type="submission" date="2019-11" db="EMBL/GenBank/DDBJ databases">
        <authorList>
            <person name="Lu H."/>
        </authorList>
    </citation>
    <scope>NUCLEOTIDE SEQUENCE [LARGE SCALE GENOMIC DNA]</scope>
    <source>
        <strain evidence="2 3">FIM1</strain>
    </source>
</reference>
<dbReference type="PANTHER" id="PTHR28079">
    <property type="entry name" value="RNA POLYMERASE I-SPECIFIC TRANSCRIPTION INITIATION FACTOR RRN5"/>
    <property type="match status" value="1"/>
</dbReference>
<dbReference type="GO" id="GO:0003743">
    <property type="term" value="F:translation initiation factor activity"/>
    <property type="evidence" value="ECO:0007669"/>
    <property type="project" value="UniProtKB-KW"/>
</dbReference>
<dbReference type="EMBL" id="CP015058">
    <property type="protein sequence ID" value="QGN16881.1"/>
    <property type="molecule type" value="Genomic_DNA"/>
</dbReference>
<reference evidence="2 3" key="1">
    <citation type="submission" date="2016-03" db="EMBL/GenBank/DDBJ databases">
        <title>How can Kluyveromyces marxianus grow so fast - potential evolutionary course in Saccharomyces Complex revealed by comparative genomics.</title>
        <authorList>
            <person name="Mo W."/>
            <person name="Lu W."/>
            <person name="Yang X."/>
            <person name="Qi J."/>
            <person name="Lv H."/>
        </authorList>
    </citation>
    <scope>NUCLEOTIDE SEQUENCE [LARGE SCALE GENOMIC DNA]</scope>
    <source>
        <strain evidence="2 3">FIM1</strain>
    </source>
</reference>
<accession>A0ABX6EYG8</accession>
<gene>
    <name evidence="2" type="primary">RRN5</name>
    <name evidence="2" type="ORF">FIM1_3608</name>
</gene>
<evidence type="ECO:0000313" key="2">
    <source>
        <dbReference type="EMBL" id="QGN16881.1"/>
    </source>
</evidence>
<name>A0ABX6EYG8_KLUMA</name>